<evidence type="ECO:0000313" key="1">
    <source>
        <dbReference type="EMBL" id="KAK1146211.1"/>
    </source>
</evidence>
<accession>A0ACC3B7E1</accession>
<organism evidence="1 2">
    <name type="scientific">Aspergillus melleus</name>
    <dbReference type="NCBI Taxonomy" id="138277"/>
    <lineage>
        <taxon>Eukaryota</taxon>
        <taxon>Fungi</taxon>
        <taxon>Dikarya</taxon>
        <taxon>Ascomycota</taxon>
        <taxon>Pezizomycotina</taxon>
        <taxon>Eurotiomycetes</taxon>
        <taxon>Eurotiomycetidae</taxon>
        <taxon>Eurotiales</taxon>
        <taxon>Aspergillaceae</taxon>
        <taxon>Aspergillus</taxon>
        <taxon>Aspergillus subgen. Circumdati</taxon>
    </lineage>
</organism>
<keyword evidence="2" id="KW-1185">Reference proteome</keyword>
<dbReference type="EMBL" id="JAOPJF010000019">
    <property type="protein sequence ID" value="KAK1146211.1"/>
    <property type="molecule type" value="Genomic_DNA"/>
</dbReference>
<evidence type="ECO:0000313" key="2">
    <source>
        <dbReference type="Proteomes" id="UP001177260"/>
    </source>
</evidence>
<comment type="caution">
    <text evidence="1">The sequence shown here is derived from an EMBL/GenBank/DDBJ whole genome shotgun (WGS) entry which is preliminary data.</text>
</comment>
<reference evidence="1 2" key="1">
    <citation type="journal article" date="2023" name="ACS Omega">
        <title>Identification of the Neoaspergillic Acid Biosynthesis Gene Cluster by Establishing an In Vitro CRISPR-Ribonucleoprotein Genetic System in Aspergillus melleus.</title>
        <authorList>
            <person name="Yuan B."/>
            <person name="Grau M.F."/>
            <person name="Murata R.M."/>
            <person name="Torok T."/>
            <person name="Venkateswaran K."/>
            <person name="Stajich J.E."/>
            <person name="Wang C.C.C."/>
        </authorList>
    </citation>
    <scope>NUCLEOTIDE SEQUENCE [LARGE SCALE GENOMIC DNA]</scope>
    <source>
        <strain evidence="1 2">IMV 1140</strain>
    </source>
</reference>
<sequence>MSLPKEPKTWTKDEYVISTDKDLISLSALNSALDSEMLYWSKPYPEDILQEIINNSFSFGVYKTADGTTAAEESNLKKSKIPQKYEQIGFARLVTDCITFAYLTDVYVLPEYQGKGFGGWLIDCVDEVVKPLPHLRWLMLRTSSVRSQESYERRMGMEVLDTSDASLGAIIMGRRGPANMA</sequence>
<protein>
    <submittedName>
        <fullName evidence="1">Uncharacterized protein</fullName>
    </submittedName>
</protein>
<proteinExistence type="predicted"/>
<gene>
    <name evidence="1" type="ORF">N8T08_003301</name>
</gene>
<dbReference type="Proteomes" id="UP001177260">
    <property type="component" value="Unassembled WGS sequence"/>
</dbReference>
<name>A0ACC3B7E1_9EURO</name>